<gene>
    <name evidence="23" type="ORF">GNLVRS02_ARAD1D02816g</name>
</gene>
<keyword evidence="11 19" id="KW-0862">Zinc</keyword>
<evidence type="ECO:0000256" key="3">
    <source>
        <dbReference type="ARBA" id="ARBA00005189"/>
    </source>
</evidence>
<feature type="binding site" evidence="19">
    <location>
        <position position="251"/>
    </location>
    <ligand>
        <name>Zn(2+)</name>
        <dbReference type="ChEBI" id="CHEBI:29105"/>
        <label>1</label>
    </ligand>
</feature>
<comment type="pathway">
    <text evidence="3">Lipid metabolism.</text>
</comment>
<evidence type="ECO:0000256" key="21">
    <source>
        <dbReference type="SAM" id="Phobius"/>
    </source>
</evidence>
<dbReference type="PROSITE" id="PS50255">
    <property type="entry name" value="CYTOCHROME_B5_2"/>
    <property type="match status" value="1"/>
</dbReference>
<evidence type="ECO:0000256" key="13">
    <source>
        <dbReference type="ARBA" id="ARBA00023002"/>
    </source>
</evidence>
<comment type="pathway">
    <text evidence="2">Sphingolipid metabolism.</text>
</comment>
<proteinExistence type="inferred from homology"/>
<evidence type="ECO:0000256" key="11">
    <source>
        <dbReference type="ARBA" id="ARBA00022833"/>
    </source>
</evidence>
<reference evidence="23" key="2">
    <citation type="submission" date="2014-06" db="EMBL/GenBank/DDBJ databases">
        <title>The complete genome of Blastobotrys (Arxula) adeninivorans LS3 - a yeast of biotechnological interest.</title>
        <authorList>
            <person name="Kunze G."/>
            <person name="Gaillardin C."/>
            <person name="Czernicka M."/>
            <person name="Durrens P."/>
            <person name="Martin T."/>
            <person name="Boer E."/>
            <person name="Gabaldon T."/>
            <person name="Cruz J."/>
            <person name="Talla E."/>
            <person name="Marck C."/>
            <person name="Goffeau A."/>
            <person name="Barbe V."/>
            <person name="Baret P."/>
            <person name="Baronian K."/>
            <person name="Beier S."/>
            <person name="Bleykasten C."/>
            <person name="Bode R."/>
            <person name="Casaregola S."/>
            <person name="Despons L."/>
            <person name="Fairhead C."/>
            <person name="Giersberg M."/>
            <person name="Gierski P."/>
            <person name="Hahnel U."/>
            <person name="Hartmann A."/>
            <person name="Jankowska D."/>
            <person name="Jubin C."/>
            <person name="Jung P."/>
            <person name="Lafontaine I."/>
            <person name="Leh-Louis V."/>
            <person name="Lemaire M."/>
            <person name="Marcet-Houben M."/>
            <person name="Mascher M."/>
            <person name="Morel G."/>
            <person name="Richard G.-F."/>
            <person name="Riechen J."/>
            <person name="Sacerdot C."/>
            <person name="Sarkar A."/>
            <person name="Savel G."/>
            <person name="Schacherer J."/>
            <person name="Sherman D."/>
            <person name="Straub M.-L."/>
            <person name="Stein N."/>
            <person name="Thierry A."/>
            <person name="Trautwein-Schult A."/>
            <person name="Westhof E."/>
            <person name="Worch S."/>
            <person name="Dujon B."/>
            <person name="Souciet J.-L."/>
            <person name="Wincker P."/>
            <person name="Scholz U."/>
            <person name="Neuveglise N."/>
        </authorList>
    </citation>
    <scope>NUCLEOTIDE SEQUENCE</scope>
    <source>
        <strain evidence="23">LS3</strain>
    </source>
</reference>
<feature type="transmembrane region" description="Helical" evidence="21">
    <location>
        <begin position="288"/>
        <end position="306"/>
    </location>
</feature>
<dbReference type="InterPro" id="IPR018506">
    <property type="entry name" value="Cyt_B5_heme-BS"/>
</dbReference>
<dbReference type="PANTHER" id="PTHR12863:SF1">
    <property type="entry name" value="FATTY ACID 2-HYDROXYLASE"/>
    <property type="match status" value="1"/>
</dbReference>
<evidence type="ECO:0000256" key="19">
    <source>
        <dbReference type="PIRSR" id="PIRSR005149-1"/>
    </source>
</evidence>
<dbReference type="GO" id="GO:0006633">
    <property type="term" value="P:fatty acid biosynthetic process"/>
    <property type="evidence" value="ECO:0007669"/>
    <property type="project" value="UniProtKB-KW"/>
</dbReference>
<evidence type="ECO:0000256" key="15">
    <source>
        <dbReference type="ARBA" id="ARBA00023098"/>
    </source>
</evidence>
<dbReference type="GO" id="GO:0080132">
    <property type="term" value="F:fatty acid 2-hydroxylase activity"/>
    <property type="evidence" value="ECO:0007669"/>
    <property type="project" value="InterPro"/>
</dbReference>
<keyword evidence="6 20" id="KW-0349">Heme</keyword>
<feature type="binding site" evidence="19">
    <location>
        <position position="328"/>
    </location>
    <ligand>
        <name>Zn(2+)</name>
        <dbReference type="ChEBI" id="CHEBI:29105"/>
        <label>1</label>
    </ligand>
</feature>
<comment type="cofactor">
    <cofactor evidence="20">
        <name>Fe cation</name>
        <dbReference type="ChEBI" id="CHEBI:24875"/>
    </cofactor>
</comment>
<feature type="binding site" evidence="19">
    <location>
        <position position="332"/>
    </location>
    <ligand>
        <name>Zn(2+)</name>
        <dbReference type="ChEBI" id="CHEBI:29105"/>
        <label>1</label>
    </ligand>
</feature>
<keyword evidence="7 21" id="KW-0812">Transmembrane</keyword>
<evidence type="ECO:0000256" key="1">
    <source>
        <dbReference type="ARBA" id="ARBA00004477"/>
    </source>
</evidence>
<dbReference type="Gene3D" id="3.10.120.10">
    <property type="entry name" value="Cytochrome b5-like heme/steroid binding domain"/>
    <property type="match status" value="1"/>
</dbReference>
<dbReference type="InterPro" id="IPR006694">
    <property type="entry name" value="Fatty_acid_hydroxylase"/>
</dbReference>
<keyword evidence="15 18" id="KW-0443">Lipid metabolism</keyword>
<dbReference type="InterPro" id="IPR036400">
    <property type="entry name" value="Cyt_B5-like_heme/steroid_sf"/>
</dbReference>
<feature type="binding site" description="axial binding residue" evidence="20">
    <location>
        <position position="57"/>
    </location>
    <ligand>
        <name>heme</name>
        <dbReference type="ChEBI" id="CHEBI:30413"/>
    </ligand>
    <ligandPart>
        <name>Fe</name>
        <dbReference type="ChEBI" id="CHEBI:18248"/>
    </ligandPart>
</feature>
<dbReference type="InterPro" id="IPR014430">
    <property type="entry name" value="Scs7"/>
</dbReference>
<dbReference type="GO" id="GO:0005789">
    <property type="term" value="C:endoplasmic reticulum membrane"/>
    <property type="evidence" value="ECO:0007669"/>
    <property type="project" value="UniProtKB-SubCell"/>
</dbReference>
<evidence type="ECO:0000256" key="18">
    <source>
        <dbReference type="PIRNR" id="PIRNR005149"/>
    </source>
</evidence>
<evidence type="ECO:0000256" key="16">
    <source>
        <dbReference type="ARBA" id="ARBA00023136"/>
    </source>
</evidence>
<dbReference type="GO" id="GO:0020037">
    <property type="term" value="F:heme binding"/>
    <property type="evidence" value="ECO:0007669"/>
    <property type="project" value="InterPro"/>
</dbReference>
<evidence type="ECO:0000256" key="9">
    <source>
        <dbReference type="ARBA" id="ARBA00022824"/>
    </source>
</evidence>
<keyword evidence="16 18" id="KW-0472">Membrane</keyword>
<feature type="binding site" evidence="19">
    <location>
        <position position="350"/>
    </location>
    <ligand>
        <name>Zn(2+)</name>
        <dbReference type="ChEBI" id="CHEBI:29105"/>
        <label>1</label>
    </ligand>
</feature>
<dbReference type="EMBL" id="HG937694">
    <property type="protein sequence ID" value="CDP37060.1"/>
    <property type="molecule type" value="Genomic_DNA"/>
</dbReference>
<accession>A0A060T7F4</accession>
<keyword evidence="12 21" id="KW-1133">Transmembrane helix</keyword>
<keyword evidence="10 18" id="KW-0276">Fatty acid metabolism</keyword>
<evidence type="ECO:0000256" key="8">
    <source>
        <dbReference type="ARBA" id="ARBA00022723"/>
    </source>
</evidence>
<dbReference type="PhylomeDB" id="A0A060T7F4"/>
<sequence length="384" mass="44362">MATTTETKHTATQPTARRTLPLITKSEFAAAYSKAGRILVSLENRKVYDVTDFVDSHPGGAELIVDYAGKDVTEIMDNVDSHDHSEAAYEMLEDDHLRAFLATDEEEKHLLEQGSDKDIYRVDGHGDAEEKLTVQTDFEQDYKKNQFLDLNKPLLLQVLFGGFSKEFYLEQVHKPRHYGKGSAPIFGNFLEPISKTPWFVVPILWIPVDFYVFSLGVRNLPMPWVVGPLMYGIGLFIWTFLEYCMHRFLFHLDDHLPDHSFFLMLHFLLHGVHHYLPMDRLRLVMPPALLMVLAFPFWKVVHFLLPDPYAKAGFAGGFMGYILYDITHYSLHHVRLPEYLKKLKKYHLDHHYKNYELGFGVTSKFWDTVFGTELVDTSAKSKGL</sequence>
<dbReference type="PIRSF" id="PIRSF005149">
    <property type="entry name" value="IPC-B_HD"/>
    <property type="match status" value="1"/>
</dbReference>
<dbReference type="PRINTS" id="PR00363">
    <property type="entry name" value="CYTOCHROMEB5"/>
</dbReference>
<feature type="binding site" evidence="19">
    <location>
        <position position="273"/>
    </location>
    <ligand>
        <name>Zn(2+)</name>
        <dbReference type="ChEBI" id="CHEBI:29105"/>
        <label>1</label>
    </ligand>
</feature>
<dbReference type="EC" id="1.-.-.-" evidence="18"/>
<comment type="subcellular location">
    <subcellularLocation>
        <location evidence="1">Endoplasmic reticulum membrane</location>
        <topology evidence="1">Multi-pass membrane protein</topology>
    </subcellularLocation>
</comment>
<evidence type="ECO:0000256" key="10">
    <source>
        <dbReference type="ARBA" id="ARBA00022832"/>
    </source>
</evidence>
<comment type="function">
    <text evidence="18">Ceramide hydroxylase involved in the hydroxylation of sphingolipid-associated very long chain fatty acids. Postulated to hydroxylate the very long chain fatty acid of dihydroceramides and phytoceramides at C-2.</text>
</comment>
<comment type="cofactor">
    <cofactor evidence="18 19">
        <name>Zn(2+)</name>
        <dbReference type="ChEBI" id="CHEBI:29105"/>
    </cofactor>
    <text evidence="18 19">Binds 2 Zn(2+) ions per subunit that likely form a catalytic dimetal center.</text>
</comment>
<feature type="transmembrane region" description="Helical" evidence="21">
    <location>
        <begin position="224"/>
        <end position="241"/>
    </location>
</feature>
<evidence type="ECO:0000313" key="23">
    <source>
        <dbReference type="EMBL" id="CDP37060.1"/>
    </source>
</evidence>
<dbReference type="PANTHER" id="PTHR12863">
    <property type="entry name" value="FATTY ACID HYDROXYLASE"/>
    <property type="match status" value="1"/>
</dbReference>
<evidence type="ECO:0000256" key="6">
    <source>
        <dbReference type="ARBA" id="ARBA00022617"/>
    </source>
</evidence>
<dbReference type="Pfam" id="PF04116">
    <property type="entry name" value="FA_hydroxylase"/>
    <property type="match status" value="1"/>
</dbReference>
<protein>
    <recommendedName>
        <fullName evidence="18">Ceramide very long chain fatty acid hydroxylase</fullName>
        <ecNumber evidence="18">1.-.-.-</ecNumber>
    </recommendedName>
</protein>
<dbReference type="InterPro" id="IPR001199">
    <property type="entry name" value="Cyt_B5-like_heme/steroid-bd"/>
</dbReference>
<feature type="binding site" evidence="19">
    <location>
        <position position="347"/>
    </location>
    <ligand>
        <name>Zn(2+)</name>
        <dbReference type="ChEBI" id="CHEBI:29105"/>
        <label>1</label>
    </ligand>
</feature>
<keyword evidence="14 18" id="KW-0408">Iron</keyword>
<dbReference type="AlphaFoldDB" id="A0A060T7F4"/>
<dbReference type="GO" id="GO:0005506">
    <property type="term" value="F:iron ion binding"/>
    <property type="evidence" value="ECO:0007669"/>
    <property type="project" value="UniProtKB-UniRule"/>
</dbReference>
<feature type="binding site" evidence="19">
    <location>
        <position position="246"/>
    </location>
    <ligand>
        <name>Zn(2+)</name>
        <dbReference type="ChEBI" id="CHEBI:29105"/>
        <label>1</label>
    </ligand>
</feature>
<evidence type="ECO:0000256" key="14">
    <source>
        <dbReference type="ARBA" id="ARBA00023004"/>
    </source>
</evidence>
<keyword evidence="13 18" id="KW-0560">Oxidoreductase</keyword>
<evidence type="ECO:0000259" key="22">
    <source>
        <dbReference type="PROSITE" id="PS50255"/>
    </source>
</evidence>
<keyword evidence="9 18" id="KW-0256">Endoplasmic reticulum</keyword>
<dbReference type="SUPFAM" id="SSF55856">
    <property type="entry name" value="Cytochrome b5-like heme/steroid binding domain"/>
    <property type="match status" value="1"/>
</dbReference>
<keyword evidence="8 18" id="KW-0479">Metal-binding</keyword>
<dbReference type="SMART" id="SM01117">
    <property type="entry name" value="Cyt-b5"/>
    <property type="match status" value="1"/>
</dbReference>
<evidence type="ECO:0000256" key="20">
    <source>
        <dbReference type="PIRSR" id="PIRSR005149-50"/>
    </source>
</evidence>
<dbReference type="PROSITE" id="PS00191">
    <property type="entry name" value="CYTOCHROME_B5_1"/>
    <property type="match status" value="1"/>
</dbReference>
<comment type="similarity">
    <text evidence="4 18">Belongs to the sterol desaturase family. SCS7 subfamily.</text>
</comment>
<name>A0A060T7F4_BLAAD</name>
<feature type="transmembrane region" description="Helical" evidence="21">
    <location>
        <begin position="198"/>
        <end position="217"/>
    </location>
</feature>
<reference evidence="23" key="1">
    <citation type="submission" date="2014-02" db="EMBL/GenBank/DDBJ databases">
        <authorList>
            <person name="Genoscope - CEA"/>
        </authorList>
    </citation>
    <scope>NUCLEOTIDE SEQUENCE</scope>
    <source>
        <strain evidence="23">LS3</strain>
    </source>
</reference>
<evidence type="ECO:0000256" key="7">
    <source>
        <dbReference type="ARBA" id="ARBA00022692"/>
    </source>
</evidence>
<evidence type="ECO:0000256" key="2">
    <source>
        <dbReference type="ARBA" id="ARBA00004991"/>
    </source>
</evidence>
<dbReference type="Pfam" id="PF00173">
    <property type="entry name" value="Cyt-b5"/>
    <property type="match status" value="1"/>
</dbReference>
<evidence type="ECO:0000256" key="17">
    <source>
        <dbReference type="ARBA" id="ARBA00023160"/>
    </source>
</evidence>
<feature type="domain" description="Cytochrome b5 heme-binding" evidence="22">
    <location>
        <begin position="20"/>
        <end position="102"/>
    </location>
</feature>
<evidence type="ECO:0000256" key="5">
    <source>
        <dbReference type="ARBA" id="ARBA00022516"/>
    </source>
</evidence>
<feature type="binding site" evidence="19">
    <location>
        <position position="351"/>
    </location>
    <ligand>
        <name>Zn(2+)</name>
        <dbReference type="ChEBI" id="CHEBI:29105"/>
        <label>1</label>
    </ligand>
</feature>
<feature type="binding site" description="axial binding residue" evidence="20">
    <location>
        <position position="84"/>
    </location>
    <ligand>
        <name>heme</name>
        <dbReference type="ChEBI" id="CHEBI:30413"/>
    </ligand>
    <ligandPart>
        <name>Fe</name>
        <dbReference type="ChEBI" id="CHEBI:18248"/>
    </ligandPart>
</feature>
<evidence type="ECO:0000256" key="4">
    <source>
        <dbReference type="ARBA" id="ARBA00005747"/>
    </source>
</evidence>
<feature type="binding site" evidence="19">
    <location>
        <position position="274"/>
    </location>
    <ligand>
        <name>Zn(2+)</name>
        <dbReference type="ChEBI" id="CHEBI:29105"/>
        <label>1</label>
    </ligand>
</feature>
<feature type="binding site" evidence="19">
    <location>
        <position position="270"/>
    </location>
    <ligand>
        <name>Zn(2+)</name>
        <dbReference type="ChEBI" id="CHEBI:29105"/>
        <label>1</label>
    </ligand>
</feature>
<evidence type="ECO:0000256" key="12">
    <source>
        <dbReference type="ARBA" id="ARBA00022989"/>
    </source>
</evidence>
<organism evidence="23">
    <name type="scientific">Blastobotrys adeninivorans</name>
    <name type="common">Yeast</name>
    <name type="synonym">Arxula adeninivorans</name>
    <dbReference type="NCBI Taxonomy" id="409370"/>
    <lineage>
        <taxon>Eukaryota</taxon>
        <taxon>Fungi</taxon>
        <taxon>Dikarya</taxon>
        <taxon>Ascomycota</taxon>
        <taxon>Saccharomycotina</taxon>
        <taxon>Dipodascomycetes</taxon>
        <taxon>Dipodascales</taxon>
        <taxon>Trichomonascaceae</taxon>
        <taxon>Blastobotrys</taxon>
    </lineage>
</organism>
<keyword evidence="17 18" id="KW-0275">Fatty acid biosynthesis</keyword>
<keyword evidence="5 18" id="KW-0444">Lipid biosynthesis</keyword>